<proteinExistence type="predicted"/>
<reference evidence="1" key="1">
    <citation type="submission" date="2022-04" db="EMBL/GenBank/DDBJ databases">
        <title>Jade perch genome.</title>
        <authorList>
            <person name="Chao B."/>
        </authorList>
    </citation>
    <scope>NUCLEOTIDE SEQUENCE</scope>
    <source>
        <strain evidence="1">CB-2022</strain>
    </source>
</reference>
<evidence type="ECO:0000313" key="1">
    <source>
        <dbReference type="EMBL" id="KAI3361524.1"/>
    </source>
</evidence>
<comment type="caution">
    <text evidence="1">The sequence shown here is derived from an EMBL/GenBank/DDBJ whole genome shotgun (WGS) entry which is preliminary data.</text>
</comment>
<gene>
    <name evidence="1" type="ORF">L3Q82_013672</name>
</gene>
<protein>
    <submittedName>
        <fullName evidence="1">Uncharacterized protein</fullName>
    </submittedName>
</protein>
<sequence>MVRIGIFSVLYTVPATIVIACYFYEQAFREQWERTWISQTCKTYAVQCPVQNHPNMSPDFTVFMIKYLMTLIVGITSGFWIWSGKTLNSWRRFYTRLANSKQGETTVPLAVTSGLLDMRLSFIPPLLACCNDKFNTTLLDLRHSRSVMWEFSSVNERVASMQLQAVGRKSLKVVCAYEPNSRSEYPVFLELLGGILEKSRSSSAAGVDEINPEMLKALDTVACHSLAVLYGDLELWGLEGDIWRELVVEPLLLCIVRSHSRWSSHLIKMPPGRLPLEVFQACPMDEGPRTWWSLPWEHLKLECIAEGMSGLPRFPCCPEG</sequence>
<dbReference type="Proteomes" id="UP000831701">
    <property type="component" value="Chromosome 16"/>
</dbReference>
<evidence type="ECO:0000313" key="2">
    <source>
        <dbReference type="Proteomes" id="UP000831701"/>
    </source>
</evidence>
<feature type="non-terminal residue" evidence="1">
    <location>
        <position position="320"/>
    </location>
</feature>
<organism evidence="1 2">
    <name type="scientific">Scortum barcoo</name>
    <name type="common">barcoo grunter</name>
    <dbReference type="NCBI Taxonomy" id="214431"/>
    <lineage>
        <taxon>Eukaryota</taxon>
        <taxon>Metazoa</taxon>
        <taxon>Chordata</taxon>
        <taxon>Craniata</taxon>
        <taxon>Vertebrata</taxon>
        <taxon>Euteleostomi</taxon>
        <taxon>Actinopterygii</taxon>
        <taxon>Neopterygii</taxon>
        <taxon>Teleostei</taxon>
        <taxon>Neoteleostei</taxon>
        <taxon>Acanthomorphata</taxon>
        <taxon>Eupercaria</taxon>
        <taxon>Centrarchiformes</taxon>
        <taxon>Terapontoidei</taxon>
        <taxon>Terapontidae</taxon>
        <taxon>Scortum</taxon>
    </lineage>
</organism>
<dbReference type="EMBL" id="CM041546">
    <property type="protein sequence ID" value="KAI3361524.1"/>
    <property type="molecule type" value="Genomic_DNA"/>
</dbReference>
<keyword evidence="2" id="KW-1185">Reference proteome</keyword>
<accession>A0ACB8W1G8</accession>
<name>A0ACB8W1G8_9TELE</name>